<reference evidence="2" key="1">
    <citation type="submission" date="2016-05" db="EMBL/GenBank/DDBJ databases">
        <title>Comparative genomics of biotechnologically important yeasts.</title>
        <authorList>
            <consortium name="DOE Joint Genome Institute"/>
            <person name="Riley R."/>
            <person name="Haridas S."/>
            <person name="Wolfe K.H."/>
            <person name="Lopes M.R."/>
            <person name="Hittinger C.T."/>
            <person name="Goker M."/>
            <person name="Salamov A."/>
            <person name="Wisecaver J."/>
            <person name="Long T.M."/>
            <person name="Aerts A.L."/>
            <person name="Barry K."/>
            <person name="Choi C."/>
            <person name="Clum A."/>
            <person name="Coughlan A.Y."/>
            <person name="Deshpande S."/>
            <person name="Douglass A.P."/>
            <person name="Hanson S.J."/>
            <person name="Klenk H.-P."/>
            <person name="Labutti K."/>
            <person name="Lapidus A."/>
            <person name="Lindquist E."/>
            <person name="Lipzen A."/>
            <person name="Meier-Kolthoff J.P."/>
            <person name="Ohm R.A."/>
            <person name="Otillar R.P."/>
            <person name="Pangilinan J."/>
            <person name="Peng Y."/>
            <person name="Rokas A."/>
            <person name="Rosa C.A."/>
            <person name="Scheuner C."/>
            <person name="Sibirny A.A."/>
            <person name="Slot J.C."/>
            <person name="Stielow J.B."/>
            <person name="Sun H."/>
            <person name="Kurtzman C.P."/>
            <person name="Blackwell M."/>
            <person name="Grigoriev I.V."/>
            <person name="Jeffries T.W."/>
        </authorList>
    </citation>
    <scope>NUCLEOTIDE SEQUENCE [LARGE SCALE GENOMIC DNA]</scope>
    <source>
        <strain evidence="2">NRRL Y-2460</strain>
    </source>
</reference>
<dbReference type="AlphaFoldDB" id="A0A1E4TVQ1"/>
<dbReference type="Proteomes" id="UP000094236">
    <property type="component" value="Unassembled WGS sequence"/>
</dbReference>
<proteinExistence type="predicted"/>
<organism evidence="1 2">
    <name type="scientific">Pachysolen tannophilus NRRL Y-2460</name>
    <dbReference type="NCBI Taxonomy" id="669874"/>
    <lineage>
        <taxon>Eukaryota</taxon>
        <taxon>Fungi</taxon>
        <taxon>Dikarya</taxon>
        <taxon>Ascomycota</taxon>
        <taxon>Saccharomycotina</taxon>
        <taxon>Pichiomycetes</taxon>
        <taxon>Pachysolenaceae</taxon>
        <taxon>Pachysolen</taxon>
    </lineage>
</organism>
<keyword evidence="2" id="KW-1185">Reference proteome</keyword>
<protein>
    <submittedName>
        <fullName evidence="1">Uncharacterized protein</fullName>
    </submittedName>
</protein>
<evidence type="ECO:0000313" key="1">
    <source>
        <dbReference type="EMBL" id="ODV95830.1"/>
    </source>
</evidence>
<sequence length="130" mass="15015">MAVEKKEKIKIVATDFDTNPKMKILPANKDDTTTGNSKICFDDVIDDLEQLSFSNQKPFENSEKQIANQYIINDSEKQEKKGNAMEKIKTLVENFTRKRKILNQVDIAVTDDEGKEWYQFAEEGVVKKEH</sequence>
<gene>
    <name evidence="1" type="ORF">PACTADRAFT_16019</name>
</gene>
<dbReference type="EMBL" id="KV454013">
    <property type="protein sequence ID" value="ODV95830.1"/>
    <property type="molecule type" value="Genomic_DNA"/>
</dbReference>
<name>A0A1E4TVQ1_PACTA</name>
<accession>A0A1E4TVQ1</accession>
<evidence type="ECO:0000313" key="2">
    <source>
        <dbReference type="Proteomes" id="UP000094236"/>
    </source>
</evidence>